<evidence type="ECO:0000256" key="4">
    <source>
        <dbReference type="ARBA" id="ARBA00022840"/>
    </source>
</evidence>
<reference evidence="8 9" key="1">
    <citation type="submission" date="2019-03" db="EMBL/GenBank/DDBJ databases">
        <title>The complete genome sequence of Swingsia samuiensis NBRC107927(T).</title>
        <authorList>
            <person name="Chua K.-O."/>
            <person name="Chan K.-G."/>
            <person name="See-Too W.-S."/>
        </authorList>
    </citation>
    <scope>NUCLEOTIDE SEQUENCE [LARGE SCALE GENOMIC DNA]</scope>
    <source>
        <strain evidence="8 9">AH83</strain>
    </source>
</reference>
<comment type="similarity">
    <text evidence="1">Belongs to the ABC transporter superfamily.</text>
</comment>
<evidence type="ECO:0000313" key="9">
    <source>
        <dbReference type="Proteomes" id="UP000316313"/>
    </source>
</evidence>
<accession>A0A4Y6UJP1</accession>
<dbReference type="InterPro" id="IPR003593">
    <property type="entry name" value="AAA+_ATPase"/>
</dbReference>
<proteinExistence type="inferred from homology"/>
<evidence type="ECO:0000259" key="7">
    <source>
        <dbReference type="PROSITE" id="PS50893"/>
    </source>
</evidence>
<keyword evidence="3" id="KW-0547">Nucleotide-binding</keyword>
<dbReference type="InterPro" id="IPR017871">
    <property type="entry name" value="ABC_transporter-like_CS"/>
</dbReference>
<dbReference type="InterPro" id="IPR003439">
    <property type="entry name" value="ABC_transporter-like_ATP-bd"/>
</dbReference>
<protein>
    <submittedName>
        <fullName evidence="8">ABC transporter ATP-binding protein</fullName>
    </submittedName>
</protein>
<evidence type="ECO:0000256" key="5">
    <source>
        <dbReference type="ARBA" id="ARBA00022906"/>
    </source>
</evidence>
<dbReference type="SMART" id="SM00382">
    <property type="entry name" value="AAA"/>
    <property type="match status" value="1"/>
</dbReference>
<dbReference type="PROSITE" id="PS00211">
    <property type="entry name" value="ABC_TRANSPORTER_1"/>
    <property type="match status" value="1"/>
</dbReference>
<dbReference type="Proteomes" id="UP000316313">
    <property type="component" value="Chromosome"/>
</dbReference>
<keyword evidence="5" id="KW-0864">Zinc transport</keyword>
<organism evidence="8 9">
    <name type="scientific">Swingsia samuiensis</name>
    <dbReference type="NCBI Taxonomy" id="1293412"/>
    <lineage>
        <taxon>Bacteria</taxon>
        <taxon>Pseudomonadati</taxon>
        <taxon>Pseudomonadota</taxon>
        <taxon>Alphaproteobacteria</taxon>
        <taxon>Acetobacterales</taxon>
        <taxon>Acetobacteraceae</taxon>
        <taxon>Swingsia</taxon>
    </lineage>
</organism>
<gene>
    <name evidence="8" type="ORF">E3D00_02760</name>
</gene>
<keyword evidence="5" id="KW-0862">Zinc</keyword>
<dbReference type="OrthoDB" id="9806726at2"/>
<dbReference type="RefSeq" id="WP_141459738.1">
    <property type="nucleotide sequence ID" value="NZ_CP038141.1"/>
</dbReference>
<name>A0A4Y6UJP1_9PROT</name>
<dbReference type="PANTHER" id="PTHR42734:SF6">
    <property type="entry name" value="MOLYBDATE IMPORT ATP-BINDING PROTEIN MOLC"/>
    <property type="match status" value="1"/>
</dbReference>
<keyword evidence="2" id="KW-0813">Transport</keyword>
<evidence type="ECO:0000313" key="8">
    <source>
        <dbReference type="EMBL" id="QDH16611.1"/>
    </source>
</evidence>
<dbReference type="SUPFAM" id="SSF52540">
    <property type="entry name" value="P-loop containing nucleoside triphosphate hydrolases"/>
    <property type="match status" value="1"/>
</dbReference>
<dbReference type="GO" id="GO:0005524">
    <property type="term" value="F:ATP binding"/>
    <property type="evidence" value="ECO:0007669"/>
    <property type="project" value="UniProtKB-KW"/>
</dbReference>
<dbReference type="PANTHER" id="PTHR42734">
    <property type="entry name" value="METAL TRANSPORT SYSTEM ATP-BINDING PROTEIN TM_0124-RELATED"/>
    <property type="match status" value="1"/>
</dbReference>
<keyword evidence="9" id="KW-1185">Reference proteome</keyword>
<dbReference type="AlphaFoldDB" id="A0A4Y6UJP1"/>
<dbReference type="Gene3D" id="3.40.50.300">
    <property type="entry name" value="P-loop containing nucleotide triphosphate hydrolases"/>
    <property type="match status" value="1"/>
</dbReference>
<dbReference type="EMBL" id="CP038141">
    <property type="protein sequence ID" value="QDH16611.1"/>
    <property type="molecule type" value="Genomic_DNA"/>
</dbReference>
<dbReference type="GO" id="GO:0006829">
    <property type="term" value="P:zinc ion transport"/>
    <property type="evidence" value="ECO:0007669"/>
    <property type="project" value="UniProtKB-KW"/>
</dbReference>
<evidence type="ECO:0000256" key="2">
    <source>
        <dbReference type="ARBA" id="ARBA00022448"/>
    </source>
</evidence>
<dbReference type="GO" id="GO:0016887">
    <property type="term" value="F:ATP hydrolysis activity"/>
    <property type="evidence" value="ECO:0007669"/>
    <property type="project" value="InterPro"/>
</dbReference>
<dbReference type="InterPro" id="IPR027417">
    <property type="entry name" value="P-loop_NTPase"/>
</dbReference>
<dbReference type="InterPro" id="IPR050153">
    <property type="entry name" value="Metal_Ion_Import_ABC"/>
</dbReference>
<dbReference type="PROSITE" id="PS50893">
    <property type="entry name" value="ABC_TRANSPORTER_2"/>
    <property type="match status" value="1"/>
</dbReference>
<dbReference type="FunFam" id="3.40.50.300:FF:000134">
    <property type="entry name" value="Iron-enterobactin ABC transporter ATP-binding protein"/>
    <property type="match status" value="1"/>
</dbReference>
<evidence type="ECO:0000256" key="1">
    <source>
        <dbReference type="ARBA" id="ARBA00005417"/>
    </source>
</evidence>
<dbReference type="Pfam" id="PF00005">
    <property type="entry name" value="ABC_tran"/>
    <property type="match status" value="1"/>
</dbReference>
<dbReference type="KEGG" id="ssam:E3D00_02760"/>
<keyword evidence="6" id="KW-0406">Ion transport</keyword>
<evidence type="ECO:0000256" key="3">
    <source>
        <dbReference type="ARBA" id="ARBA00022741"/>
    </source>
</evidence>
<feature type="domain" description="ABC transporter" evidence="7">
    <location>
        <begin position="6"/>
        <end position="243"/>
    </location>
</feature>
<keyword evidence="4 8" id="KW-0067">ATP-binding</keyword>
<sequence>MRSVLLECRHLTFQRGKSSPILLKGLDLSFSSRELVGIFGVNGAGKTTLLRVLGGMIKPTQGQVLLSNKDMKECLLSEISRHIAYVPQMQRHYFPYSARRMIELGRVPHSGLLARISTEDEDIVQSVITRLGLESVSQKMMMELSGGERQKVIFARALVQNTPILLLDEPMSGLDYGAQYQFLNLLAELMNEGRLIIMTSHRPEELLPYGTRALILEQGIIRADGDVRSVLTAENLSHLYNIPMQHIDHGKNRLFYYQDFQK</sequence>
<evidence type="ECO:0000256" key="6">
    <source>
        <dbReference type="ARBA" id="ARBA00023065"/>
    </source>
</evidence>